<protein>
    <submittedName>
        <fullName evidence="5">Histone family protein DNA-binding protein</fullName>
    </submittedName>
</protein>
<name>A0A0G0TAJ9_9BACT</name>
<dbReference type="SUPFAM" id="SSF47729">
    <property type="entry name" value="IHF-like DNA-binding proteins"/>
    <property type="match status" value="1"/>
</dbReference>
<keyword evidence="2 5" id="KW-0238">DNA-binding</keyword>
<dbReference type="GO" id="GO:0003677">
    <property type="term" value="F:DNA binding"/>
    <property type="evidence" value="ECO:0007669"/>
    <property type="project" value="UniProtKB-KW"/>
</dbReference>
<dbReference type="Proteomes" id="UP000034013">
    <property type="component" value="Unassembled WGS sequence"/>
</dbReference>
<accession>A0A0G0TAJ9</accession>
<proteinExistence type="inferred from homology"/>
<comment type="caution">
    <text evidence="5">The sequence shown here is derived from an EMBL/GenBank/DDBJ whole genome shotgun (WGS) entry which is preliminary data.</text>
</comment>
<dbReference type="InterPro" id="IPR000119">
    <property type="entry name" value="Hist_DNA-bd"/>
</dbReference>
<dbReference type="GO" id="GO:0005829">
    <property type="term" value="C:cytosol"/>
    <property type="evidence" value="ECO:0007669"/>
    <property type="project" value="TreeGrafter"/>
</dbReference>
<dbReference type="GO" id="GO:0030261">
    <property type="term" value="P:chromosome condensation"/>
    <property type="evidence" value="ECO:0007669"/>
    <property type="project" value="UniProtKB-KW"/>
</dbReference>
<evidence type="ECO:0000256" key="1">
    <source>
        <dbReference type="ARBA" id="ARBA00023067"/>
    </source>
</evidence>
<organism evidence="5 6">
    <name type="scientific">Candidatus Woesebacteria bacterium GW2011_GWA2_40_7</name>
    <dbReference type="NCBI Taxonomy" id="1618562"/>
    <lineage>
        <taxon>Bacteria</taxon>
        <taxon>Candidatus Woeseibacteriota</taxon>
    </lineage>
</organism>
<dbReference type="SMART" id="SM00411">
    <property type="entry name" value="BHL"/>
    <property type="match status" value="1"/>
</dbReference>
<comment type="similarity">
    <text evidence="3">Belongs to the bacterial histone-like protein family.</text>
</comment>
<dbReference type="PRINTS" id="PR01727">
    <property type="entry name" value="DNABINDINGHU"/>
</dbReference>
<dbReference type="InterPro" id="IPR010992">
    <property type="entry name" value="IHF-like_DNA-bd_dom_sf"/>
</dbReference>
<dbReference type="AlphaFoldDB" id="A0A0G0TAJ9"/>
<dbReference type="PANTHER" id="PTHR33175">
    <property type="entry name" value="DNA-BINDING PROTEIN HU"/>
    <property type="match status" value="1"/>
</dbReference>
<dbReference type="GO" id="GO:0030527">
    <property type="term" value="F:structural constituent of chromatin"/>
    <property type="evidence" value="ECO:0007669"/>
    <property type="project" value="InterPro"/>
</dbReference>
<dbReference type="Pfam" id="PF00216">
    <property type="entry name" value="Bac_DNA_binding"/>
    <property type="match status" value="1"/>
</dbReference>
<evidence type="ECO:0000313" key="5">
    <source>
        <dbReference type="EMBL" id="KKR74018.1"/>
    </source>
</evidence>
<evidence type="ECO:0000256" key="2">
    <source>
        <dbReference type="ARBA" id="ARBA00023125"/>
    </source>
</evidence>
<evidence type="ECO:0000256" key="3">
    <source>
        <dbReference type="RuleBase" id="RU003939"/>
    </source>
</evidence>
<gene>
    <name evidence="5" type="ORF">UU16_C0007G0005</name>
</gene>
<dbReference type="Gene3D" id="4.10.520.10">
    <property type="entry name" value="IHF-like DNA-binding proteins"/>
    <property type="match status" value="1"/>
</dbReference>
<reference evidence="5 6" key="1">
    <citation type="journal article" date="2015" name="Nature">
        <title>rRNA introns, odd ribosomes, and small enigmatic genomes across a large radiation of phyla.</title>
        <authorList>
            <person name="Brown C.T."/>
            <person name="Hug L.A."/>
            <person name="Thomas B.C."/>
            <person name="Sharon I."/>
            <person name="Castelle C.J."/>
            <person name="Singh A."/>
            <person name="Wilkins M.J."/>
            <person name="Williams K.H."/>
            <person name="Banfield J.F."/>
        </authorList>
    </citation>
    <scope>NUCLEOTIDE SEQUENCE [LARGE SCALE GENOMIC DNA]</scope>
</reference>
<dbReference type="PANTHER" id="PTHR33175:SF3">
    <property type="entry name" value="DNA-BINDING PROTEIN HU-BETA"/>
    <property type="match status" value="1"/>
</dbReference>
<evidence type="ECO:0000256" key="4">
    <source>
        <dbReference type="SAM" id="MobiDB-lite"/>
    </source>
</evidence>
<feature type="region of interest" description="Disordered" evidence="4">
    <location>
        <begin position="85"/>
        <end position="104"/>
    </location>
</feature>
<dbReference type="EMBL" id="LBZO01000007">
    <property type="protein sequence ID" value="KKR74018.1"/>
    <property type="molecule type" value="Genomic_DNA"/>
</dbReference>
<dbReference type="CDD" id="cd13831">
    <property type="entry name" value="HU"/>
    <property type="match status" value="1"/>
</dbReference>
<sequence>MTINNICRILDTNMTKGDLIDQVARKAHLTKKAADEAVEVFLNEIGRILSKGEKVVLSGFGTFRVISMKGKTVKIPRTEKLVTIKSHRSPRFTPGKKLKRQVAR</sequence>
<keyword evidence="1" id="KW-0226">DNA condensation</keyword>
<evidence type="ECO:0000313" key="6">
    <source>
        <dbReference type="Proteomes" id="UP000034013"/>
    </source>
</evidence>